<feature type="region of interest" description="Disordered" evidence="1">
    <location>
        <begin position="1"/>
        <end position="21"/>
    </location>
</feature>
<protein>
    <submittedName>
        <fullName evidence="2">Uncharacterized protein</fullName>
    </submittedName>
</protein>
<evidence type="ECO:0000313" key="2">
    <source>
        <dbReference type="EMBL" id="KAL3534329.1"/>
    </source>
</evidence>
<evidence type="ECO:0000313" key="3">
    <source>
        <dbReference type="Proteomes" id="UP001630127"/>
    </source>
</evidence>
<comment type="caution">
    <text evidence="2">The sequence shown here is derived from an EMBL/GenBank/DDBJ whole genome shotgun (WGS) entry which is preliminary data.</text>
</comment>
<evidence type="ECO:0000256" key="1">
    <source>
        <dbReference type="SAM" id="MobiDB-lite"/>
    </source>
</evidence>
<accession>A0ABD3ASZ3</accession>
<gene>
    <name evidence="2" type="ORF">ACH5RR_002790</name>
</gene>
<reference evidence="2 3" key="1">
    <citation type="submission" date="2024-11" db="EMBL/GenBank/DDBJ databases">
        <title>A near-complete genome assembly of Cinchona calisaya.</title>
        <authorList>
            <person name="Lian D.C."/>
            <person name="Zhao X.W."/>
            <person name="Wei L."/>
        </authorList>
    </citation>
    <scope>NUCLEOTIDE SEQUENCE [LARGE SCALE GENOMIC DNA]</scope>
    <source>
        <tissue evidence="2">Nenye</tissue>
    </source>
</reference>
<dbReference type="AlphaFoldDB" id="A0ABD3ASZ3"/>
<keyword evidence="3" id="KW-1185">Reference proteome</keyword>
<name>A0ABD3ASZ3_9GENT</name>
<dbReference type="Proteomes" id="UP001630127">
    <property type="component" value="Unassembled WGS sequence"/>
</dbReference>
<sequence>MVLVSEDSERGKLEKEPVNKEKRKLKLDTVPFSLTHTSQELHPGGSYSSRRVHNGDTCDCVIGFLRSIGLFINQVDQFLPINQPFRFSHGINFANTVDNVEQFAHPLQYGTV</sequence>
<feature type="compositionally biased region" description="Basic and acidic residues" evidence="1">
    <location>
        <begin position="7"/>
        <end position="20"/>
    </location>
</feature>
<organism evidence="2 3">
    <name type="scientific">Cinchona calisaya</name>
    <dbReference type="NCBI Taxonomy" id="153742"/>
    <lineage>
        <taxon>Eukaryota</taxon>
        <taxon>Viridiplantae</taxon>
        <taxon>Streptophyta</taxon>
        <taxon>Embryophyta</taxon>
        <taxon>Tracheophyta</taxon>
        <taxon>Spermatophyta</taxon>
        <taxon>Magnoliopsida</taxon>
        <taxon>eudicotyledons</taxon>
        <taxon>Gunneridae</taxon>
        <taxon>Pentapetalae</taxon>
        <taxon>asterids</taxon>
        <taxon>lamiids</taxon>
        <taxon>Gentianales</taxon>
        <taxon>Rubiaceae</taxon>
        <taxon>Cinchonoideae</taxon>
        <taxon>Cinchoneae</taxon>
        <taxon>Cinchona</taxon>
    </lineage>
</organism>
<dbReference type="EMBL" id="JBJUIK010000002">
    <property type="protein sequence ID" value="KAL3534329.1"/>
    <property type="molecule type" value="Genomic_DNA"/>
</dbReference>
<proteinExistence type="predicted"/>